<dbReference type="Proteomes" id="UP000619265">
    <property type="component" value="Unassembled WGS sequence"/>
</dbReference>
<reference evidence="2" key="2">
    <citation type="submission" date="2020-03" db="EMBL/GenBank/DDBJ databases">
        <title>Walnut 2.0.</title>
        <authorList>
            <person name="Marrano A."/>
            <person name="Britton M."/>
            <person name="Zimin A.V."/>
            <person name="Zaini P.A."/>
            <person name="Workman R."/>
            <person name="Puiu D."/>
            <person name="Bianco L."/>
            <person name="Allen B.J."/>
            <person name="Troggio M."/>
            <person name="Leslie C.A."/>
            <person name="Timp W."/>
            <person name="Dendekar A."/>
            <person name="Salzberg S.L."/>
            <person name="Neale D.B."/>
        </authorList>
    </citation>
    <scope>NUCLEOTIDE SEQUENCE</scope>
    <source>
        <tissue evidence="2">Leaves</tissue>
    </source>
</reference>
<feature type="domain" description="Reverse transcriptase Ty1/copia-type" evidence="1">
    <location>
        <begin position="3"/>
        <end position="102"/>
    </location>
</feature>
<name>A0A833TH52_JUGRE</name>
<gene>
    <name evidence="2" type="ORF">F2P56_033365</name>
</gene>
<dbReference type="Pfam" id="PF07727">
    <property type="entry name" value="RVT_2"/>
    <property type="match status" value="1"/>
</dbReference>
<sequence length="103" mass="12099">MEEEGNVFSLRKALYRLKQTHRAWYGKIVANFVQQGFVKSKKPTLYKKIQGEVDILLVSLYVDDLIFTRNNLAMIRRFKNDIMSSFEKSDLGFIHYFLGVEVC</sequence>
<dbReference type="EMBL" id="LIHL02000014">
    <property type="protein sequence ID" value="KAF5447846.1"/>
    <property type="molecule type" value="Genomic_DNA"/>
</dbReference>
<accession>A0A833TH52</accession>
<evidence type="ECO:0000259" key="1">
    <source>
        <dbReference type="Pfam" id="PF07727"/>
    </source>
</evidence>
<protein>
    <recommendedName>
        <fullName evidence="1">Reverse transcriptase Ty1/copia-type domain-containing protein</fullName>
    </recommendedName>
</protein>
<reference evidence="2" key="1">
    <citation type="submission" date="2015-10" db="EMBL/GenBank/DDBJ databases">
        <authorList>
            <person name="Martinez-Garcia P.J."/>
            <person name="Crepeau M.W."/>
            <person name="Puiu D."/>
            <person name="Gonzalez-Ibeas D."/>
            <person name="Whalen J."/>
            <person name="Stevens K."/>
            <person name="Paul R."/>
            <person name="Butterfield T."/>
            <person name="Britton M."/>
            <person name="Reagan R."/>
            <person name="Chakraborty S."/>
            <person name="Walawage S.L."/>
            <person name="Vasquez-Gross H.A."/>
            <person name="Cardeno C."/>
            <person name="Famula R."/>
            <person name="Pratt K."/>
            <person name="Kuruganti S."/>
            <person name="Aradhya M.K."/>
            <person name="Leslie C.A."/>
            <person name="Dandekar A.M."/>
            <person name="Salzberg S.L."/>
            <person name="Wegrzyn J.L."/>
            <person name="Langley C.H."/>
            <person name="Neale D.B."/>
        </authorList>
    </citation>
    <scope>NUCLEOTIDE SEQUENCE</scope>
    <source>
        <tissue evidence="2">Leaves</tissue>
    </source>
</reference>
<dbReference type="Gramene" id="Jr14_20170_p1">
    <property type="protein sequence ID" value="cds.Jr14_20170_p1"/>
    <property type="gene ID" value="Jr14_20170"/>
</dbReference>
<evidence type="ECO:0000313" key="2">
    <source>
        <dbReference type="EMBL" id="KAF5447846.1"/>
    </source>
</evidence>
<dbReference type="AlphaFoldDB" id="A0A833TH52"/>
<organism evidence="2 3">
    <name type="scientific">Juglans regia</name>
    <name type="common">English walnut</name>
    <dbReference type="NCBI Taxonomy" id="51240"/>
    <lineage>
        <taxon>Eukaryota</taxon>
        <taxon>Viridiplantae</taxon>
        <taxon>Streptophyta</taxon>
        <taxon>Embryophyta</taxon>
        <taxon>Tracheophyta</taxon>
        <taxon>Spermatophyta</taxon>
        <taxon>Magnoliopsida</taxon>
        <taxon>eudicotyledons</taxon>
        <taxon>Gunneridae</taxon>
        <taxon>Pentapetalae</taxon>
        <taxon>rosids</taxon>
        <taxon>fabids</taxon>
        <taxon>Fagales</taxon>
        <taxon>Juglandaceae</taxon>
        <taxon>Juglans</taxon>
    </lineage>
</organism>
<dbReference type="InterPro" id="IPR013103">
    <property type="entry name" value="RVT_2"/>
</dbReference>
<proteinExistence type="predicted"/>
<evidence type="ECO:0000313" key="3">
    <source>
        <dbReference type="Proteomes" id="UP000619265"/>
    </source>
</evidence>
<comment type="caution">
    <text evidence="2">The sequence shown here is derived from an EMBL/GenBank/DDBJ whole genome shotgun (WGS) entry which is preliminary data.</text>
</comment>